<keyword evidence="1" id="KW-0067">ATP-binding</keyword>
<dbReference type="STRING" id="320787.CA2015_2414"/>
<dbReference type="Gene3D" id="3.30.1490.20">
    <property type="entry name" value="ATP-grasp fold, A domain"/>
    <property type="match status" value="1"/>
</dbReference>
<dbReference type="GO" id="GO:0046872">
    <property type="term" value="F:metal ion binding"/>
    <property type="evidence" value="ECO:0007669"/>
    <property type="project" value="InterPro"/>
</dbReference>
<dbReference type="GO" id="GO:0016879">
    <property type="term" value="F:ligase activity, forming carbon-nitrogen bonds"/>
    <property type="evidence" value="ECO:0007669"/>
    <property type="project" value="TreeGrafter"/>
</dbReference>
<reference evidence="3 4" key="1">
    <citation type="submission" date="2015-07" db="EMBL/GenBank/DDBJ databases">
        <authorList>
            <person name="Kim K.M."/>
        </authorList>
    </citation>
    <scope>NUCLEOTIDE SEQUENCE [LARGE SCALE GENOMIC DNA]</scope>
    <source>
        <strain evidence="3 4">KCTC 12363</strain>
    </source>
</reference>
<feature type="domain" description="ATP-grasp" evidence="2">
    <location>
        <begin position="114"/>
        <end position="308"/>
    </location>
</feature>
<dbReference type="Pfam" id="PF21360">
    <property type="entry name" value="PylC-like_N"/>
    <property type="match status" value="1"/>
</dbReference>
<dbReference type="InterPro" id="IPR048764">
    <property type="entry name" value="PylC_N"/>
</dbReference>
<dbReference type="Gene3D" id="3.40.50.20">
    <property type="match status" value="1"/>
</dbReference>
<evidence type="ECO:0000313" key="4">
    <source>
        <dbReference type="Proteomes" id="UP000036520"/>
    </source>
</evidence>
<dbReference type="PROSITE" id="PS50975">
    <property type="entry name" value="ATP_GRASP"/>
    <property type="match status" value="1"/>
</dbReference>
<dbReference type="RefSeq" id="WP_048642133.1">
    <property type="nucleotide sequence ID" value="NZ_CP012040.1"/>
</dbReference>
<evidence type="ECO:0000259" key="2">
    <source>
        <dbReference type="PROSITE" id="PS50975"/>
    </source>
</evidence>
<accession>A0A0H4PFH9</accession>
<dbReference type="SUPFAM" id="SSF56059">
    <property type="entry name" value="Glutathione synthetase ATP-binding domain-like"/>
    <property type="match status" value="1"/>
</dbReference>
<sequence length="335" mass="38560">MNILLTSVGRRGYIVDYFKQVSKDAKIHVCNSVFTIAFRKADFSFIAPNIYDNDYIDSLVEYCKKHKIDAIMSLFDIDLVVLGSSEKRFEEIGVNLVHAPLKTLKICNDKWLTFKFAQEINIATPKTYLSIEDALKEIESKRVYYPLIIKPRFGMGSIGLYVVDNREELQVLYNKCKNEVFNSYLKYESADFKEESVLIQEFKKSKEYGLDIINDLNGNFVTVIPKEKVEMRSGETDLGLTVDNARFIELAKKLSQATKHKGILSVDILADEADTLNLLEMNCRISGHYPVAHCAGVNYPKQLIEWLNKKETNLENFEYKRGVYVTKELLPVVWQ</sequence>
<evidence type="ECO:0000256" key="1">
    <source>
        <dbReference type="PROSITE-ProRule" id="PRU00409"/>
    </source>
</evidence>
<dbReference type="PANTHER" id="PTHR21621">
    <property type="entry name" value="RIBOSOMAL PROTEIN S6 MODIFICATION PROTEIN"/>
    <property type="match status" value="1"/>
</dbReference>
<dbReference type="Pfam" id="PF15632">
    <property type="entry name" value="ATPgrasp_Ter"/>
    <property type="match status" value="1"/>
</dbReference>
<gene>
    <name evidence="3" type="ORF">CA2015_2414</name>
</gene>
<evidence type="ECO:0000313" key="3">
    <source>
        <dbReference type="EMBL" id="AKP51830.1"/>
    </source>
</evidence>
<organism evidence="3 4">
    <name type="scientific">Cyclobacterium amurskyense</name>
    <dbReference type="NCBI Taxonomy" id="320787"/>
    <lineage>
        <taxon>Bacteria</taxon>
        <taxon>Pseudomonadati</taxon>
        <taxon>Bacteroidota</taxon>
        <taxon>Cytophagia</taxon>
        <taxon>Cytophagales</taxon>
        <taxon>Cyclobacteriaceae</taxon>
        <taxon>Cyclobacterium</taxon>
    </lineage>
</organism>
<dbReference type="Proteomes" id="UP000036520">
    <property type="component" value="Chromosome"/>
</dbReference>
<dbReference type="EMBL" id="CP012040">
    <property type="protein sequence ID" value="AKP51830.1"/>
    <property type="molecule type" value="Genomic_DNA"/>
</dbReference>
<protein>
    <submittedName>
        <fullName evidence="3">ATP-grasp fold domain protein, DUF201-type</fullName>
    </submittedName>
</protein>
<name>A0A0H4PFH9_9BACT</name>
<dbReference type="Gene3D" id="3.30.470.20">
    <property type="entry name" value="ATP-grasp fold, B domain"/>
    <property type="match status" value="1"/>
</dbReference>
<dbReference type="OrthoDB" id="783569at2"/>
<dbReference type="KEGG" id="camu:CA2015_2414"/>
<keyword evidence="1" id="KW-0547">Nucleotide-binding</keyword>
<dbReference type="GO" id="GO:0005524">
    <property type="term" value="F:ATP binding"/>
    <property type="evidence" value="ECO:0007669"/>
    <property type="project" value="UniProtKB-UniRule"/>
</dbReference>
<dbReference type="AlphaFoldDB" id="A0A0H4PFH9"/>
<dbReference type="GO" id="GO:0005737">
    <property type="term" value="C:cytoplasm"/>
    <property type="evidence" value="ECO:0007669"/>
    <property type="project" value="TreeGrafter"/>
</dbReference>
<proteinExistence type="predicted"/>
<dbReference type="PANTHER" id="PTHR21621:SF0">
    <property type="entry name" value="BETA-CITRYLGLUTAMATE SYNTHASE B-RELATED"/>
    <property type="match status" value="1"/>
</dbReference>
<keyword evidence="4" id="KW-1185">Reference proteome</keyword>
<dbReference type="InterPro" id="IPR011761">
    <property type="entry name" value="ATP-grasp"/>
</dbReference>
<dbReference type="InterPro" id="IPR013815">
    <property type="entry name" value="ATP_grasp_subdomain_1"/>
</dbReference>